<dbReference type="Proteomes" id="UP000319483">
    <property type="component" value="Unassembled WGS sequence"/>
</dbReference>
<comment type="caution">
    <text evidence="2">The sequence shown here is derived from an EMBL/GenBank/DDBJ whole genome shotgun (WGS) entry which is preliminary data.</text>
</comment>
<dbReference type="AlphaFoldDB" id="A0A556SB09"/>
<evidence type="ECO:0000313" key="2">
    <source>
        <dbReference type="EMBL" id="TSJ98336.1"/>
    </source>
</evidence>
<dbReference type="InterPro" id="IPR045548">
    <property type="entry name" value="bpX5"/>
</dbReference>
<name>A0A556SB09_9GAMM</name>
<reference evidence="2 3" key="1">
    <citation type="submission" date="2019-07" db="EMBL/GenBank/DDBJ databases">
        <title>Gilliamella genomes.</title>
        <authorList>
            <person name="Zheng H."/>
        </authorList>
    </citation>
    <scope>NUCLEOTIDE SEQUENCE [LARGE SCALE GENOMIC DNA]</scope>
    <source>
        <strain evidence="2 3">W8127</strain>
    </source>
</reference>
<gene>
    <name evidence="2" type="ORF">FPQ15_09140</name>
</gene>
<feature type="domain" description="MoxR-vWA-beta-propeller ternary system" evidence="1">
    <location>
        <begin position="8"/>
        <end position="138"/>
    </location>
</feature>
<dbReference type="Pfam" id="PF19921">
    <property type="entry name" value="bpX5"/>
    <property type="match status" value="1"/>
</dbReference>
<sequence>MNNKIVINWHWQPNDDEAITPIAVVAWHETVKHLLTHLSKNLDKFDLTKFQFIKGNHFIIIIGPSSQLPWVDGVQYAMVDNQTPLLWLPCHAKPSVPSLLLADAIANKFEHKHVLLWDRPQAIIPLSFSWPLTKEFIQYAL</sequence>
<accession>A0A556SB09</accession>
<protein>
    <recommendedName>
        <fullName evidence="1">MoxR-vWA-beta-propeller ternary system domain-containing protein</fullName>
    </recommendedName>
</protein>
<dbReference type="RefSeq" id="WP_144092285.1">
    <property type="nucleotide sequence ID" value="NZ_VMHM01000011.1"/>
</dbReference>
<proteinExistence type="predicted"/>
<organism evidence="2 3">
    <name type="scientific">Gilliamella apicola</name>
    <dbReference type="NCBI Taxonomy" id="1196095"/>
    <lineage>
        <taxon>Bacteria</taxon>
        <taxon>Pseudomonadati</taxon>
        <taxon>Pseudomonadota</taxon>
        <taxon>Gammaproteobacteria</taxon>
        <taxon>Orbales</taxon>
        <taxon>Orbaceae</taxon>
        <taxon>Gilliamella</taxon>
    </lineage>
</organism>
<evidence type="ECO:0000313" key="3">
    <source>
        <dbReference type="Proteomes" id="UP000319483"/>
    </source>
</evidence>
<dbReference type="EMBL" id="VMHM01000011">
    <property type="protein sequence ID" value="TSJ98336.1"/>
    <property type="molecule type" value="Genomic_DNA"/>
</dbReference>
<evidence type="ECO:0000259" key="1">
    <source>
        <dbReference type="Pfam" id="PF19921"/>
    </source>
</evidence>